<organism evidence="2 3">
    <name type="scientific">Planctomyces bekefii</name>
    <dbReference type="NCBI Taxonomy" id="1653850"/>
    <lineage>
        <taxon>Bacteria</taxon>
        <taxon>Pseudomonadati</taxon>
        <taxon>Planctomycetota</taxon>
        <taxon>Planctomycetia</taxon>
        <taxon>Planctomycetales</taxon>
        <taxon>Planctomycetaceae</taxon>
        <taxon>Planctomyces</taxon>
    </lineage>
</organism>
<dbReference type="Proteomes" id="UP000321083">
    <property type="component" value="Unassembled WGS sequence"/>
</dbReference>
<comment type="caution">
    <text evidence="2">The sequence shown here is derived from an EMBL/GenBank/DDBJ whole genome shotgun (WGS) entry which is preliminary data.</text>
</comment>
<evidence type="ECO:0000256" key="1">
    <source>
        <dbReference type="SAM" id="MobiDB-lite"/>
    </source>
</evidence>
<gene>
    <name evidence="2" type="ORF">E3A20_29440</name>
</gene>
<name>A0A5C6M0S7_9PLAN</name>
<proteinExistence type="predicted"/>
<feature type="compositionally biased region" description="Basic and acidic residues" evidence="1">
    <location>
        <begin position="7"/>
        <end position="20"/>
    </location>
</feature>
<protein>
    <submittedName>
        <fullName evidence="2">Uncharacterized protein</fullName>
    </submittedName>
</protein>
<evidence type="ECO:0000313" key="2">
    <source>
        <dbReference type="EMBL" id="TWW07927.1"/>
    </source>
</evidence>
<sequence>KGKKKGRNEEGRERKIKRDE</sequence>
<reference evidence="2 3" key="2">
    <citation type="submission" date="2019-08" db="EMBL/GenBank/DDBJ databases">
        <authorList>
            <person name="Henke P."/>
        </authorList>
    </citation>
    <scope>NUCLEOTIDE SEQUENCE [LARGE SCALE GENOMIC DNA]</scope>
    <source>
        <strain evidence="2">Phe10_nw2017</strain>
    </source>
</reference>
<feature type="non-terminal residue" evidence="2">
    <location>
        <position position="1"/>
    </location>
</feature>
<feature type="region of interest" description="Disordered" evidence="1">
    <location>
        <begin position="1"/>
        <end position="20"/>
    </location>
</feature>
<keyword evidence="3" id="KW-1185">Reference proteome</keyword>
<evidence type="ECO:0000313" key="3">
    <source>
        <dbReference type="Proteomes" id="UP000321083"/>
    </source>
</evidence>
<accession>A0A5C6M0S7</accession>
<reference evidence="2 3" key="1">
    <citation type="submission" date="2019-08" db="EMBL/GenBank/DDBJ databases">
        <title>100 year-old enigma solved: identification of Planctomyces bekefii, the type genus and species of the phylum Planctomycetes.</title>
        <authorList>
            <person name="Svetlana D.N."/>
            <person name="Overmann J."/>
        </authorList>
    </citation>
    <scope>NUCLEOTIDE SEQUENCE [LARGE SCALE GENOMIC DNA]</scope>
    <source>
        <strain evidence="2">Phe10_nw2017</strain>
    </source>
</reference>
<dbReference type="AlphaFoldDB" id="A0A5C6M0S7"/>
<dbReference type="EMBL" id="SRHE01000939">
    <property type="protein sequence ID" value="TWW07927.1"/>
    <property type="molecule type" value="Genomic_DNA"/>
</dbReference>